<dbReference type="EMBL" id="ABEU02000008">
    <property type="protein sequence ID" value="PNR49492.1"/>
    <property type="molecule type" value="Genomic_DNA"/>
</dbReference>
<dbReference type="EnsemblPlants" id="Pp3c8_11520V3.1">
    <property type="protein sequence ID" value="PAC:32963467.CDS.1"/>
    <property type="gene ID" value="Pp3c8_11520"/>
</dbReference>
<proteinExistence type="predicted"/>
<accession>A0A2K1K6T9</accession>
<reference evidence="2" key="3">
    <citation type="submission" date="2020-12" db="UniProtKB">
        <authorList>
            <consortium name="EnsemblPlants"/>
        </authorList>
    </citation>
    <scope>IDENTIFICATION</scope>
</reference>
<protein>
    <submittedName>
        <fullName evidence="1 2">Uncharacterized protein</fullName>
    </submittedName>
</protein>
<keyword evidence="3" id="KW-1185">Reference proteome</keyword>
<dbReference type="Proteomes" id="UP000006727">
    <property type="component" value="Chromosome 8"/>
</dbReference>
<gene>
    <name evidence="1" type="ORF">PHYPA_011388</name>
</gene>
<organism evidence="1">
    <name type="scientific">Physcomitrium patens</name>
    <name type="common">Spreading-leaved earth moss</name>
    <name type="synonym">Physcomitrella patens</name>
    <dbReference type="NCBI Taxonomy" id="3218"/>
    <lineage>
        <taxon>Eukaryota</taxon>
        <taxon>Viridiplantae</taxon>
        <taxon>Streptophyta</taxon>
        <taxon>Embryophyta</taxon>
        <taxon>Bryophyta</taxon>
        <taxon>Bryophytina</taxon>
        <taxon>Bryopsida</taxon>
        <taxon>Funariidae</taxon>
        <taxon>Funariales</taxon>
        <taxon>Funariaceae</taxon>
        <taxon>Physcomitrium</taxon>
    </lineage>
</organism>
<sequence length="98" mass="10699">MERGGRGRLVKACGRAEAMIAAGEDGRQALFWRAQACYLAGNVTQIRAAERKNRHPLLHPCVLKRSIPPTASTSFPAPPSKLGLSLSMLHYDAFLPSR</sequence>
<evidence type="ECO:0000313" key="1">
    <source>
        <dbReference type="EMBL" id="PNR49492.1"/>
    </source>
</evidence>
<name>A0A2K1K6T9_PHYPA</name>
<dbReference type="Gramene" id="Pp3c8_11520V3.1">
    <property type="protein sequence ID" value="PAC:32963467.CDS.1"/>
    <property type="gene ID" value="Pp3c8_11520"/>
</dbReference>
<evidence type="ECO:0000313" key="2">
    <source>
        <dbReference type="EnsemblPlants" id="PAC:32963467.CDS.1"/>
    </source>
</evidence>
<reference evidence="1 3" key="1">
    <citation type="journal article" date="2008" name="Science">
        <title>The Physcomitrella genome reveals evolutionary insights into the conquest of land by plants.</title>
        <authorList>
            <person name="Rensing S."/>
            <person name="Lang D."/>
            <person name="Zimmer A."/>
            <person name="Terry A."/>
            <person name="Salamov A."/>
            <person name="Shapiro H."/>
            <person name="Nishiyama T."/>
            <person name="Perroud P.-F."/>
            <person name="Lindquist E."/>
            <person name="Kamisugi Y."/>
            <person name="Tanahashi T."/>
            <person name="Sakakibara K."/>
            <person name="Fujita T."/>
            <person name="Oishi K."/>
            <person name="Shin-I T."/>
            <person name="Kuroki Y."/>
            <person name="Toyoda A."/>
            <person name="Suzuki Y."/>
            <person name="Hashimoto A."/>
            <person name="Yamaguchi K."/>
            <person name="Sugano A."/>
            <person name="Kohara Y."/>
            <person name="Fujiyama A."/>
            <person name="Anterola A."/>
            <person name="Aoki S."/>
            <person name="Ashton N."/>
            <person name="Barbazuk W.B."/>
            <person name="Barker E."/>
            <person name="Bennetzen J."/>
            <person name="Bezanilla M."/>
            <person name="Blankenship R."/>
            <person name="Cho S.H."/>
            <person name="Dutcher S."/>
            <person name="Estelle M."/>
            <person name="Fawcett J.A."/>
            <person name="Gundlach H."/>
            <person name="Hanada K."/>
            <person name="Heyl A."/>
            <person name="Hicks K.A."/>
            <person name="Hugh J."/>
            <person name="Lohr M."/>
            <person name="Mayer K."/>
            <person name="Melkozernov A."/>
            <person name="Murata T."/>
            <person name="Nelson D."/>
            <person name="Pils B."/>
            <person name="Prigge M."/>
            <person name="Reiss B."/>
            <person name="Renner T."/>
            <person name="Rombauts S."/>
            <person name="Rushton P."/>
            <person name="Sanderfoot A."/>
            <person name="Schween G."/>
            <person name="Shiu S.-H."/>
            <person name="Stueber K."/>
            <person name="Theodoulou F.L."/>
            <person name="Tu H."/>
            <person name="Van de Peer Y."/>
            <person name="Verrier P.J."/>
            <person name="Waters E."/>
            <person name="Wood A."/>
            <person name="Yang L."/>
            <person name="Cove D."/>
            <person name="Cuming A."/>
            <person name="Hasebe M."/>
            <person name="Lucas S."/>
            <person name="Mishler D.B."/>
            <person name="Reski R."/>
            <person name="Grigoriev I."/>
            <person name="Quatrano R.S."/>
            <person name="Boore J.L."/>
        </authorList>
    </citation>
    <scope>NUCLEOTIDE SEQUENCE [LARGE SCALE GENOMIC DNA]</scope>
    <source>
        <strain evidence="2 3">cv. Gransden 2004</strain>
    </source>
</reference>
<evidence type="ECO:0000313" key="3">
    <source>
        <dbReference type="Proteomes" id="UP000006727"/>
    </source>
</evidence>
<dbReference type="InParanoid" id="A0A2K1K6T9"/>
<dbReference type="AlphaFoldDB" id="A0A2K1K6T9"/>
<reference evidence="1 3" key="2">
    <citation type="journal article" date="2018" name="Plant J.">
        <title>The Physcomitrella patens chromosome-scale assembly reveals moss genome structure and evolution.</title>
        <authorList>
            <person name="Lang D."/>
            <person name="Ullrich K.K."/>
            <person name="Murat F."/>
            <person name="Fuchs J."/>
            <person name="Jenkins J."/>
            <person name="Haas F.B."/>
            <person name="Piednoel M."/>
            <person name="Gundlach H."/>
            <person name="Van Bel M."/>
            <person name="Meyberg R."/>
            <person name="Vives C."/>
            <person name="Morata J."/>
            <person name="Symeonidi A."/>
            <person name="Hiss M."/>
            <person name="Muchero W."/>
            <person name="Kamisugi Y."/>
            <person name="Saleh O."/>
            <person name="Blanc G."/>
            <person name="Decker E.L."/>
            <person name="van Gessel N."/>
            <person name="Grimwood J."/>
            <person name="Hayes R.D."/>
            <person name="Graham S.W."/>
            <person name="Gunter L.E."/>
            <person name="McDaniel S.F."/>
            <person name="Hoernstein S.N.W."/>
            <person name="Larsson A."/>
            <person name="Li F.W."/>
            <person name="Perroud P.F."/>
            <person name="Phillips J."/>
            <person name="Ranjan P."/>
            <person name="Rokshar D.S."/>
            <person name="Rothfels C.J."/>
            <person name="Schneider L."/>
            <person name="Shu S."/>
            <person name="Stevenson D.W."/>
            <person name="Thummler F."/>
            <person name="Tillich M."/>
            <person name="Villarreal Aguilar J.C."/>
            <person name="Widiez T."/>
            <person name="Wong G.K."/>
            <person name="Wymore A."/>
            <person name="Zhang Y."/>
            <person name="Zimmer A.D."/>
            <person name="Quatrano R.S."/>
            <person name="Mayer K.F.X."/>
            <person name="Goodstein D."/>
            <person name="Casacuberta J.M."/>
            <person name="Vandepoele K."/>
            <person name="Reski R."/>
            <person name="Cuming A.C."/>
            <person name="Tuskan G.A."/>
            <person name="Maumus F."/>
            <person name="Salse J."/>
            <person name="Schmutz J."/>
            <person name="Rensing S.A."/>
        </authorList>
    </citation>
    <scope>NUCLEOTIDE SEQUENCE [LARGE SCALE GENOMIC DNA]</scope>
    <source>
        <strain evidence="2 3">cv. Gransden 2004</strain>
    </source>
</reference>